<dbReference type="Pfam" id="PF13245">
    <property type="entry name" value="AAA_19"/>
    <property type="match status" value="1"/>
</dbReference>
<comment type="caution">
    <text evidence="2">The sequence shown here is derived from an EMBL/GenBank/DDBJ whole genome shotgun (WGS) entry which is preliminary data.</text>
</comment>
<keyword evidence="3" id="KW-1185">Reference proteome</keyword>
<dbReference type="PATRIC" id="fig|226910.6.peg.2073"/>
<dbReference type="InterPro" id="IPR011528">
    <property type="entry name" value="NERD"/>
</dbReference>
<dbReference type="GO" id="GO:0003677">
    <property type="term" value="F:DNA binding"/>
    <property type="evidence" value="ECO:0007669"/>
    <property type="project" value="InterPro"/>
</dbReference>
<evidence type="ECO:0000259" key="1">
    <source>
        <dbReference type="Pfam" id="PF08378"/>
    </source>
</evidence>
<dbReference type="InterPro" id="IPR027417">
    <property type="entry name" value="P-loop_NTPase"/>
</dbReference>
<protein>
    <recommendedName>
        <fullName evidence="1">NERD domain-containing protein</fullName>
    </recommendedName>
</protein>
<organism evidence="2 3">
    <name type="scientific">Pseudomonas batumici</name>
    <dbReference type="NCBI Taxonomy" id="226910"/>
    <lineage>
        <taxon>Bacteria</taxon>
        <taxon>Pseudomonadati</taxon>
        <taxon>Pseudomonadota</taxon>
        <taxon>Gammaproteobacteria</taxon>
        <taxon>Pseudomonadales</taxon>
        <taxon>Pseudomonadaceae</taxon>
        <taxon>Pseudomonas</taxon>
    </lineage>
</organism>
<dbReference type="PANTHER" id="PTHR11070:SF45">
    <property type="entry name" value="DNA 3'-5' HELICASE"/>
    <property type="match status" value="1"/>
</dbReference>
<dbReference type="InterPro" id="IPR000212">
    <property type="entry name" value="DNA_helicase_UvrD/REP"/>
</dbReference>
<feature type="domain" description="NERD" evidence="1">
    <location>
        <begin position="15"/>
        <end position="123"/>
    </location>
</feature>
<gene>
    <name evidence="2" type="ORF">UCMB321_2086</name>
</gene>
<evidence type="ECO:0000313" key="2">
    <source>
        <dbReference type="EMBL" id="KIH84086.1"/>
    </source>
</evidence>
<dbReference type="RefSeq" id="WP_040066332.1">
    <property type="nucleotide sequence ID" value="NZ_JXDG01000022.1"/>
</dbReference>
<proteinExistence type="predicted"/>
<dbReference type="Gene3D" id="3.40.50.300">
    <property type="entry name" value="P-loop containing nucleotide triphosphate hydrolases"/>
    <property type="match status" value="1"/>
</dbReference>
<dbReference type="STRING" id="226910.UCMB321_2086"/>
<dbReference type="OrthoDB" id="7066673at2"/>
<dbReference type="GO" id="GO:0000725">
    <property type="term" value="P:recombinational repair"/>
    <property type="evidence" value="ECO:0007669"/>
    <property type="project" value="TreeGrafter"/>
</dbReference>
<accession>A0A0C2I4E4</accession>
<dbReference type="Proteomes" id="UP000031535">
    <property type="component" value="Unassembled WGS sequence"/>
</dbReference>
<dbReference type="GO" id="GO:0005524">
    <property type="term" value="F:ATP binding"/>
    <property type="evidence" value="ECO:0007669"/>
    <property type="project" value="InterPro"/>
</dbReference>
<dbReference type="EMBL" id="JXDG01000022">
    <property type="protein sequence ID" value="KIH84086.1"/>
    <property type="molecule type" value="Genomic_DNA"/>
</dbReference>
<dbReference type="GO" id="GO:0043138">
    <property type="term" value="F:3'-5' DNA helicase activity"/>
    <property type="evidence" value="ECO:0007669"/>
    <property type="project" value="TreeGrafter"/>
</dbReference>
<name>A0A0C2I4E4_9PSED</name>
<dbReference type="SUPFAM" id="SSF52540">
    <property type="entry name" value="P-loop containing nucleoside triphosphate hydrolases"/>
    <property type="match status" value="1"/>
</dbReference>
<dbReference type="PANTHER" id="PTHR11070">
    <property type="entry name" value="UVRD / RECB / PCRA DNA HELICASE FAMILY MEMBER"/>
    <property type="match status" value="1"/>
</dbReference>
<sequence>MARMIPSHGPRETESFGESSIYWILKKNLSDDFTVIHSLPWISSEVKKIDPKAAPTGEIDFLVIHPMLGLLTLEIKSGRYRIDHSTFVHIKSNEFIDPVQQARRNAHGLSKCLGVKPSLRLRIGYAFVFPDSHFGEAMINTAMVDCSIDPPQRIFIDRGQMPTLADRIKEIMCYWKIALNTPDLSPQKTKELMETLCHNYDGTPNWAQRVIHDNKLWLRLTEEQNQVVQTVCNRERMLVTGWPGTGKTLIGIEVARKLLLEGKRILFVTFNTQLATHIKSQLPKTKRCNVSTWHGLCSAAQTKLNTSNNASQNWLKTDCNTDLQNAISQGLMESYDILILDEAQALDIEWCKTLINWFESKPIACFCDETQVFSFEPRTTKLNELQALLGVISPFLLTIALRMPKAVTEHLINVMPPNHQLTSPREFEKDTITEIITETPLNKLFEIHAHLLEQGFDKHEIRVLLSSLQSYDLRRLLDSKGIRHENIAKFRGLEAPAVIIYGADHMTDSELFCAYSRATSLCISLFSLEPLIWKENSAFQKSVRSQKENKPIIELAQFNSLTTNIIPASTPTYSLNLLSIDLSWAPGWGAWMIEFDPENELAETWIDYLTLEHEWPVLFWYKDSRKRLYLSEPDNEQGPLSFTLALDLKYCYSCCTTTPFKGNIDAACIICTPPKKPHQNSPDEIILETISIYDGILSSTLSDSKKPSRSLEDLPFPLAAAGARLYASQHKKRNKILDMPLPSGKIIYRAALAFVQSRIATYEANRSLITSEVALQLYNRFKSLQTLDLKNWTSIVANALGTCKQKNFIKKITKGEYRIVEDADIPEKTVEPPF</sequence>
<dbReference type="Pfam" id="PF08378">
    <property type="entry name" value="NERD"/>
    <property type="match status" value="1"/>
</dbReference>
<evidence type="ECO:0000313" key="3">
    <source>
        <dbReference type="Proteomes" id="UP000031535"/>
    </source>
</evidence>
<dbReference type="AlphaFoldDB" id="A0A0C2I4E4"/>
<dbReference type="GO" id="GO:0005829">
    <property type="term" value="C:cytosol"/>
    <property type="evidence" value="ECO:0007669"/>
    <property type="project" value="TreeGrafter"/>
</dbReference>
<reference evidence="2 3" key="1">
    <citation type="submission" date="2015-01" db="EMBL/GenBank/DDBJ databases">
        <title>Complete genome of Pseudomonas batumici UCM B-321 producer of the batumin antibiotic with strong antistaphilococcal and potential anticancer activity.</title>
        <authorList>
            <person name="Klochko V.V."/>
            <person name="Zelena L.B."/>
            <person name="Elena K.A."/>
            <person name="Reva O.N."/>
        </authorList>
    </citation>
    <scope>NUCLEOTIDE SEQUENCE [LARGE SCALE GENOMIC DNA]</scope>
    <source>
        <strain evidence="2 3">UCM B-321</strain>
    </source>
</reference>